<dbReference type="InterPro" id="IPR042070">
    <property type="entry name" value="PucR_C-HTH_sf"/>
</dbReference>
<evidence type="ECO:0000259" key="2">
    <source>
        <dbReference type="Pfam" id="PF13556"/>
    </source>
</evidence>
<dbReference type="PANTHER" id="PTHR33744">
    <property type="entry name" value="CARBOHYDRATE DIACID REGULATOR"/>
    <property type="match status" value="1"/>
</dbReference>
<protein>
    <recommendedName>
        <fullName evidence="2">PucR C-terminal helix-turn-helix domain-containing protein</fullName>
    </recommendedName>
</protein>
<dbReference type="PANTHER" id="PTHR33744:SF17">
    <property type="entry name" value="CONSERVED PROTEIN"/>
    <property type="match status" value="1"/>
</dbReference>
<dbReference type="RefSeq" id="WP_312883182.1">
    <property type="nucleotide sequence ID" value="NZ_JACHJY010000005.1"/>
</dbReference>
<comment type="caution">
    <text evidence="3">The sequence shown here is derived from an EMBL/GenBank/DDBJ whole genome shotgun (WGS) entry which is preliminary data.</text>
</comment>
<dbReference type="Gene3D" id="1.10.10.2840">
    <property type="entry name" value="PucR C-terminal helix-turn-helix domain"/>
    <property type="match status" value="1"/>
</dbReference>
<dbReference type="InterPro" id="IPR051448">
    <property type="entry name" value="CdaR-like_regulators"/>
</dbReference>
<feature type="domain" description="PucR C-terminal helix-turn-helix" evidence="2">
    <location>
        <begin position="404"/>
        <end position="462"/>
    </location>
</feature>
<feature type="compositionally biased region" description="Gly residues" evidence="1">
    <location>
        <begin position="245"/>
        <end position="258"/>
    </location>
</feature>
<keyword evidence="4" id="KW-1185">Reference proteome</keyword>
<proteinExistence type="predicted"/>
<name>A0A7W7U0R8_9ACTN</name>
<reference evidence="3 4" key="1">
    <citation type="submission" date="2020-08" db="EMBL/GenBank/DDBJ databases">
        <title>Genomic Encyclopedia of Type Strains, Phase III (KMG-III): the genomes of soil and plant-associated and newly described type strains.</title>
        <authorList>
            <person name="Whitman W."/>
        </authorList>
    </citation>
    <scope>NUCLEOTIDE SEQUENCE [LARGE SCALE GENOMIC DNA]</scope>
    <source>
        <strain evidence="3 4">SFB5A</strain>
    </source>
</reference>
<dbReference type="Proteomes" id="UP000582643">
    <property type="component" value="Unassembled WGS sequence"/>
</dbReference>
<feature type="compositionally biased region" description="Low complexity" evidence="1">
    <location>
        <begin position="276"/>
        <end position="289"/>
    </location>
</feature>
<evidence type="ECO:0000256" key="1">
    <source>
        <dbReference type="SAM" id="MobiDB-lite"/>
    </source>
</evidence>
<evidence type="ECO:0000313" key="4">
    <source>
        <dbReference type="Proteomes" id="UP000582643"/>
    </source>
</evidence>
<dbReference type="EMBL" id="JACHJY010000005">
    <property type="protein sequence ID" value="MBB4982836.1"/>
    <property type="molecule type" value="Genomic_DNA"/>
</dbReference>
<dbReference type="AlphaFoldDB" id="A0A7W7U0R8"/>
<evidence type="ECO:0000313" key="3">
    <source>
        <dbReference type="EMBL" id="MBB4982836.1"/>
    </source>
</evidence>
<sequence>MKGDYQELVDEISALLGEPATLENRDFGLIAFGAHDSDDDSAMDPVRTRSILTRKSSPAVRAWFEGFGITRATGPVRIPAAPDAGVFRDRICLPVRHRGVVLGYVWLLDAEPGPSHAQLTAAMEVAARIGELLADEERAGADLSRELRAALTAERGWQYDMALTALRTALGPDAEGLHTLVCLAPWPTEDTPSPRTIPGAAALCALPWRPAAGPPLGQGAATGAGQGRQAPGPAGRSGTTSGPGSASGGQASGPGAQTGYGRQASGPVGRTGAGAGRAIAGAAPDAAPSPYVPGSAPTDGGAARALAVLVRLRSADNLSPATAAATRLRGSAVAGVATPRRGLAELDTAWREACSGARAALVQPALGPVAEWAAIGPYRLLTALPPAEPDPAVRALLTPAHTELARTAEVFLDHAGQAGRTAAALGIHRQTLYYRLSRVEQLTGLDLDAGEDRLLLHMALKAARL</sequence>
<dbReference type="Pfam" id="PF13556">
    <property type="entry name" value="HTH_30"/>
    <property type="match status" value="1"/>
</dbReference>
<organism evidence="3 4">
    <name type="scientific">Streptomyces nymphaeiformis</name>
    <dbReference type="NCBI Taxonomy" id="2663842"/>
    <lineage>
        <taxon>Bacteria</taxon>
        <taxon>Bacillati</taxon>
        <taxon>Actinomycetota</taxon>
        <taxon>Actinomycetes</taxon>
        <taxon>Kitasatosporales</taxon>
        <taxon>Streptomycetaceae</taxon>
        <taxon>Streptomyces</taxon>
    </lineage>
</organism>
<accession>A0A7W7U0R8</accession>
<feature type="region of interest" description="Disordered" evidence="1">
    <location>
        <begin position="214"/>
        <end position="295"/>
    </location>
</feature>
<gene>
    <name evidence="3" type="ORF">GGE06_003768</name>
</gene>
<feature type="compositionally biased region" description="Low complexity" evidence="1">
    <location>
        <begin position="227"/>
        <end position="244"/>
    </location>
</feature>
<dbReference type="InterPro" id="IPR025736">
    <property type="entry name" value="PucR_C-HTH_dom"/>
</dbReference>